<organism evidence="4 5">
    <name type="scientific">Planoprotostelium fungivorum</name>
    <dbReference type="NCBI Taxonomy" id="1890364"/>
    <lineage>
        <taxon>Eukaryota</taxon>
        <taxon>Amoebozoa</taxon>
        <taxon>Evosea</taxon>
        <taxon>Variosea</taxon>
        <taxon>Cavosteliida</taxon>
        <taxon>Cavosteliaceae</taxon>
        <taxon>Planoprotostelium</taxon>
    </lineage>
</organism>
<evidence type="ECO:0000259" key="3">
    <source>
        <dbReference type="PROSITE" id="PS51335"/>
    </source>
</evidence>
<feature type="domain" description="ELMO" evidence="3">
    <location>
        <begin position="662"/>
        <end position="822"/>
    </location>
</feature>
<proteinExistence type="predicted"/>
<dbReference type="InterPro" id="IPR002347">
    <property type="entry name" value="SDR_fam"/>
</dbReference>
<accession>A0A2P6NK94</accession>
<dbReference type="Pfam" id="PF04727">
    <property type="entry name" value="ELMO_CED12"/>
    <property type="match status" value="1"/>
</dbReference>
<sequence length="1056" mass="117766">MPGTSAIRTHLSSLRKLHPGSGPTVVVVGGTAGIGAAVANTFAKHFDAPRVYITGRNQSAADQVIRQMQNDNQTERAAGEPVFQFLPCDVSSLSAVRQWAKDLKEKVDKINYLVLTPGILTMQGRTETQDGLDLKLQLHYYSRFLVIHELIPLLTKATEGGEEARVLTVLDAGRGGPVRQDDLDLKNSYSLKAAAESALIYNDLMVQKFSEMHPKIAFSHAFPGFVSTGLANKTSFAMRVGFNTLAKLFATRPEVCGEYMTYGITATEYAQGWHLLGSSAQKLNPTRHQTQENKELGHLSITVVSPTDQHLVSSSSTASCHRVHTTEVTFRHVGGVWNLAGPYARPTLISVKFREKKQSCEFPALDYDTLDSHVELLCTSKELGLCVIGSHHLYCLYLDKAVLKPEDFRREDKIQLILKQGVELALKPTCSSQQKTEELNQVEVMTLISEMNSKDEHTTKSACFKLITKLQDDNFVKFFREKNGHSSLVEVIKDSKGGCLSYALRALDAYMGHYSFSGGQHLNDKIFASLTDINMNVVISALHTLNVFIDPKTNNQGASIYWKNHRKTMPLQKLAKNFTENSEFNLQMNVLVLFNNLMSLSPEEDRRSNIQMLQELFQAGVCKELMTKEGPQWNYQVWRYQRHMLDAATIDKRVIYDENNPEHSNILRSLWSILRPGTPFPGNSSEQWKTVGFQGKKPETDFRGAGLLGLKHLLYLAKSRSEKTRKMIQVQNARDIEYQYPWAASGINITAKLADIFKVGKEYTPDMDPPIFPILFSGPEMYEKIYVVLFEKFDRKWQDMNARYMEFSSVIQTIEHSMDEVMSKKPTCLSELERLLDNSLKNEVDDNAPRKSSLTRSLSDLSNQTTMDYGTSQYAHHHNASEPTSPLQRSPDPFGILGHHILTKSTSHDHLGHPVSPAGPRPARPPPRPPRSDYSSNSASYPQEEEAPSSFYAPKNTPGTGFEPATGYNLMHLTGVGAPRGLPEKATSLRNNNSNIVHNNVSHGQNNGGASGSQNNGTSGSQNSSLNLSKFRSTETPPTYKLSRPLPSLGRNPPNG</sequence>
<feature type="compositionally biased region" description="Polar residues" evidence="2">
    <location>
        <begin position="1028"/>
        <end position="1037"/>
    </location>
</feature>
<dbReference type="Gene3D" id="3.40.50.720">
    <property type="entry name" value="NAD(P)-binding Rossmann-like Domain"/>
    <property type="match status" value="1"/>
</dbReference>
<keyword evidence="5" id="KW-1185">Reference proteome</keyword>
<feature type="compositionally biased region" description="Polar residues" evidence="2">
    <location>
        <begin position="850"/>
        <end position="874"/>
    </location>
</feature>
<dbReference type="PANTHER" id="PTHR47534:SF3">
    <property type="entry name" value="ALCOHOL DEHYDROGENASE-LIKE C-TERMINAL DOMAIN-CONTAINING PROTEIN"/>
    <property type="match status" value="1"/>
</dbReference>
<dbReference type="Pfam" id="PF11841">
    <property type="entry name" value="ELMO_ARM"/>
    <property type="match status" value="1"/>
</dbReference>
<feature type="region of interest" description="Disordered" evidence="2">
    <location>
        <begin position="843"/>
        <end position="966"/>
    </location>
</feature>
<dbReference type="Proteomes" id="UP000241769">
    <property type="component" value="Unassembled WGS sequence"/>
</dbReference>
<dbReference type="Gene3D" id="1.25.10.10">
    <property type="entry name" value="Leucine-rich Repeat Variant"/>
    <property type="match status" value="1"/>
</dbReference>
<dbReference type="InParanoid" id="A0A2P6NK94"/>
<dbReference type="InterPro" id="IPR011989">
    <property type="entry name" value="ARM-like"/>
</dbReference>
<evidence type="ECO:0000313" key="5">
    <source>
        <dbReference type="Proteomes" id="UP000241769"/>
    </source>
</evidence>
<name>A0A2P6NK94_9EUKA</name>
<dbReference type="EMBL" id="MDYQ01000065">
    <property type="protein sequence ID" value="PRP84356.1"/>
    <property type="molecule type" value="Genomic_DNA"/>
</dbReference>
<dbReference type="OrthoDB" id="20508at2759"/>
<feature type="compositionally biased region" description="Low complexity" evidence="2">
    <location>
        <begin position="1012"/>
        <end position="1027"/>
    </location>
</feature>
<feature type="compositionally biased region" description="Low complexity" evidence="2">
    <location>
        <begin position="991"/>
        <end position="1005"/>
    </location>
</feature>
<feature type="region of interest" description="Disordered" evidence="2">
    <location>
        <begin position="979"/>
        <end position="1056"/>
    </location>
</feature>
<evidence type="ECO:0000256" key="2">
    <source>
        <dbReference type="SAM" id="MobiDB-lite"/>
    </source>
</evidence>
<dbReference type="InterPro" id="IPR016024">
    <property type="entry name" value="ARM-type_fold"/>
</dbReference>
<dbReference type="SUPFAM" id="SSF51735">
    <property type="entry name" value="NAD(P)-binding Rossmann-fold domains"/>
    <property type="match status" value="1"/>
</dbReference>
<dbReference type="InterPro" id="IPR036291">
    <property type="entry name" value="NAD(P)-bd_dom_sf"/>
</dbReference>
<protein>
    <recommendedName>
        <fullName evidence="3">ELMO domain-containing protein</fullName>
    </recommendedName>
</protein>
<dbReference type="SUPFAM" id="SSF48371">
    <property type="entry name" value="ARM repeat"/>
    <property type="match status" value="1"/>
</dbReference>
<dbReference type="InterPro" id="IPR024574">
    <property type="entry name" value="ELMO_ARM"/>
</dbReference>
<evidence type="ECO:0000256" key="1">
    <source>
        <dbReference type="ARBA" id="ARBA00023002"/>
    </source>
</evidence>
<dbReference type="GO" id="GO:0016491">
    <property type="term" value="F:oxidoreductase activity"/>
    <property type="evidence" value="ECO:0007669"/>
    <property type="project" value="UniProtKB-KW"/>
</dbReference>
<gene>
    <name evidence="4" type="ORF">PROFUN_07657</name>
</gene>
<dbReference type="PANTHER" id="PTHR47534">
    <property type="entry name" value="YALI0E05731P"/>
    <property type="match status" value="1"/>
</dbReference>
<comment type="caution">
    <text evidence="4">The sequence shown here is derived from an EMBL/GenBank/DDBJ whole genome shotgun (WGS) entry which is preliminary data.</text>
</comment>
<keyword evidence="1" id="KW-0560">Oxidoreductase</keyword>
<reference evidence="4 5" key="1">
    <citation type="journal article" date="2018" name="Genome Biol. Evol.">
        <title>Multiple Roots of Fruiting Body Formation in Amoebozoa.</title>
        <authorList>
            <person name="Hillmann F."/>
            <person name="Forbes G."/>
            <person name="Novohradska S."/>
            <person name="Ferling I."/>
            <person name="Riege K."/>
            <person name="Groth M."/>
            <person name="Westermann M."/>
            <person name="Marz M."/>
            <person name="Spaller T."/>
            <person name="Winckler T."/>
            <person name="Schaap P."/>
            <person name="Glockner G."/>
        </authorList>
    </citation>
    <scope>NUCLEOTIDE SEQUENCE [LARGE SCALE GENOMIC DNA]</scope>
    <source>
        <strain evidence="4 5">Jena</strain>
    </source>
</reference>
<dbReference type="InterPro" id="IPR052228">
    <property type="entry name" value="Sec_Metab_Biosynth_Oxidored"/>
</dbReference>
<evidence type="ECO:0000313" key="4">
    <source>
        <dbReference type="EMBL" id="PRP84356.1"/>
    </source>
</evidence>
<dbReference type="Pfam" id="PF00106">
    <property type="entry name" value="adh_short"/>
    <property type="match status" value="1"/>
</dbReference>
<dbReference type="AlphaFoldDB" id="A0A2P6NK94"/>
<dbReference type="InterPro" id="IPR006816">
    <property type="entry name" value="ELMO_dom"/>
</dbReference>
<dbReference type="PROSITE" id="PS51335">
    <property type="entry name" value="ELMO"/>
    <property type="match status" value="1"/>
</dbReference>
<feature type="compositionally biased region" description="Pro residues" evidence="2">
    <location>
        <begin position="917"/>
        <end position="929"/>
    </location>
</feature>